<organism evidence="1 2">
    <name type="scientific">Advenella incenata</name>
    <dbReference type="NCBI Taxonomy" id="267800"/>
    <lineage>
        <taxon>Bacteria</taxon>
        <taxon>Pseudomonadati</taxon>
        <taxon>Pseudomonadota</taxon>
        <taxon>Betaproteobacteria</taxon>
        <taxon>Burkholderiales</taxon>
        <taxon>Alcaligenaceae</taxon>
    </lineage>
</organism>
<proteinExistence type="predicted"/>
<keyword evidence="2" id="KW-1185">Reference proteome</keyword>
<name>A0A4Q7VPN5_9BURK</name>
<evidence type="ECO:0000313" key="2">
    <source>
        <dbReference type="Proteomes" id="UP000293398"/>
    </source>
</evidence>
<sequence>MIIAQGVHVMVRVVSDGRTDSARPNQGGA</sequence>
<dbReference type="EMBL" id="SHKO01000001">
    <property type="protein sequence ID" value="RZT98322.1"/>
    <property type="molecule type" value="Genomic_DNA"/>
</dbReference>
<protein>
    <submittedName>
        <fullName evidence="1">Uncharacterized protein</fullName>
    </submittedName>
</protein>
<dbReference type="AlphaFoldDB" id="A0A4Q7VPN5"/>
<reference evidence="1 2" key="1">
    <citation type="submission" date="2019-02" db="EMBL/GenBank/DDBJ databases">
        <title>Genomic Encyclopedia of Type Strains, Phase IV (KMG-IV): sequencing the most valuable type-strain genomes for metagenomic binning, comparative biology and taxonomic classification.</title>
        <authorList>
            <person name="Goeker M."/>
        </authorList>
    </citation>
    <scope>NUCLEOTIDE SEQUENCE [LARGE SCALE GENOMIC DNA]</scope>
    <source>
        <strain evidence="1 2">DSM 23814</strain>
    </source>
</reference>
<accession>A0A4Q7VPN5</accession>
<comment type="caution">
    <text evidence="1">The sequence shown here is derived from an EMBL/GenBank/DDBJ whole genome shotgun (WGS) entry which is preliminary data.</text>
</comment>
<gene>
    <name evidence="1" type="ORF">EV681_0098</name>
</gene>
<evidence type="ECO:0000313" key="1">
    <source>
        <dbReference type="EMBL" id="RZT98322.1"/>
    </source>
</evidence>
<dbReference type="Proteomes" id="UP000293398">
    <property type="component" value="Unassembled WGS sequence"/>
</dbReference>